<dbReference type="Pfam" id="PF13768">
    <property type="entry name" value="VWA_3"/>
    <property type="match status" value="1"/>
</dbReference>
<evidence type="ECO:0000259" key="2">
    <source>
        <dbReference type="PROSITE" id="PS51468"/>
    </source>
</evidence>
<dbReference type="EMBL" id="UZAE01002590">
    <property type="protein sequence ID" value="VDN99875.1"/>
    <property type="molecule type" value="Genomic_DNA"/>
</dbReference>
<dbReference type="InterPro" id="IPR036465">
    <property type="entry name" value="vWFA_dom_sf"/>
</dbReference>
<dbReference type="WBParaSite" id="HNAJ_0000401701-mRNA-1">
    <property type="protein sequence ID" value="HNAJ_0000401701-mRNA-1"/>
    <property type="gene ID" value="HNAJ_0000401701"/>
</dbReference>
<evidence type="ECO:0000313" key="5">
    <source>
        <dbReference type="WBParaSite" id="HNAJ_0000401701-mRNA-1"/>
    </source>
</evidence>
<dbReference type="AlphaFoldDB" id="A0A0R3TAC8"/>
<dbReference type="STRING" id="102285.A0A0R3TAC8"/>
<evidence type="ECO:0000313" key="3">
    <source>
        <dbReference type="EMBL" id="VDN99875.1"/>
    </source>
</evidence>
<proteinExistence type="predicted"/>
<dbReference type="PANTHER" id="PTHR45737:SF6">
    <property type="entry name" value="VON WILLEBRAND FACTOR A DOMAIN-CONTAINING PROTEIN 5A"/>
    <property type="match status" value="1"/>
</dbReference>
<accession>A0A0R3TAC8</accession>
<evidence type="ECO:0000259" key="1">
    <source>
        <dbReference type="PROSITE" id="PS50234"/>
    </source>
</evidence>
<dbReference type="PANTHER" id="PTHR45737">
    <property type="entry name" value="VON WILLEBRAND FACTOR A DOMAIN-CONTAINING PROTEIN 5A"/>
    <property type="match status" value="1"/>
</dbReference>
<gene>
    <name evidence="3" type="ORF">HNAJ_LOCUS4016</name>
</gene>
<dbReference type="PROSITE" id="PS51468">
    <property type="entry name" value="VIT"/>
    <property type="match status" value="1"/>
</dbReference>
<dbReference type="PROSITE" id="PS50234">
    <property type="entry name" value="VWFA"/>
    <property type="match status" value="1"/>
</dbReference>
<name>A0A0R3TAC8_RODNA</name>
<dbReference type="OrthoDB" id="1729737at2759"/>
<keyword evidence="4" id="KW-1185">Reference proteome</keyword>
<feature type="domain" description="VWFA" evidence="1">
    <location>
        <begin position="287"/>
        <end position="467"/>
    </location>
</feature>
<dbReference type="SMART" id="SM00327">
    <property type="entry name" value="VWA"/>
    <property type="match status" value="1"/>
</dbReference>
<dbReference type="SMART" id="SM00609">
    <property type="entry name" value="VIT"/>
    <property type="match status" value="1"/>
</dbReference>
<reference evidence="3 4" key="2">
    <citation type="submission" date="2018-11" db="EMBL/GenBank/DDBJ databases">
        <authorList>
            <consortium name="Pathogen Informatics"/>
        </authorList>
    </citation>
    <scope>NUCLEOTIDE SEQUENCE [LARGE SCALE GENOMIC DNA]</scope>
</reference>
<dbReference type="Pfam" id="PF08487">
    <property type="entry name" value="VIT"/>
    <property type="match status" value="1"/>
</dbReference>
<dbReference type="InterPro" id="IPR013694">
    <property type="entry name" value="VIT"/>
</dbReference>
<feature type="domain" description="VIT" evidence="2">
    <location>
        <begin position="9"/>
        <end position="139"/>
    </location>
</feature>
<dbReference type="SUPFAM" id="SSF53300">
    <property type="entry name" value="vWA-like"/>
    <property type="match status" value="1"/>
</dbReference>
<evidence type="ECO:0000313" key="4">
    <source>
        <dbReference type="Proteomes" id="UP000278807"/>
    </source>
</evidence>
<reference evidence="5" key="1">
    <citation type="submission" date="2017-02" db="UniProtKB">
        <authorList>
            <consortium name="WormBaseParasite"/>
        </authorList>
    </citation>
    <scope>IDENTIFICATION</scope>
</reference>
<dbReference type="Gene3D" id="3.40.50.410">
    <property type="entry name" value="von Willebrand factor, type A domain"/>
    <property type="match status" value="1"/>
</dbReference>
<organism evidence="5">
    <name type="scientific">Rodentolepis nana</name>
    <name type="common">Dwarf tapeworm</name>
    <name type="synonym">Hymenolepis nana</name>
    <dbReference type="NCBI Taxonomy" id="102285"/>
    <lineage>
        <taxon>Eukaryota</taxon>
        <taxon>Metazoa</taxon>
        <taxon>Spiralia</taxon>
        <taxon>Lophotrochozoa</taxon>
        <taxon>Platyhelminthes</taxon>
        <taxon>Cestoda</taxon>
        <taxon>Eucestoda</taxon>
        <taxon>Cyclophyllidea</taxon>
        <taxon>Hymenolepididae</taxon>
        <taxon>Rodentolepis</taxon>
    </lineage>
</organism>
<sequence>MSGVGDGEIYGLVICNEWPPESVALDKYDVSALIINNNADVTCNFLYENTSSELIEAEFIFPLESTAAVYHLEAVIGKKRLVAKCRERVEAEATYNEAVEKGHTAFMMQEDFHMGDTFKMKLGNIPAGDKIEITFKYVVPLYLREVDTSLERFKSLKEPVVCVFSMPGKIGARYGANVPASKLAAKMNFVAEIYGAGGILSVTSPHHTLQVNYLNEEKSRAKVSLSDGVVVENDFEMEIAMDKPHILASPCEIGSVEKGGFLGMHCIAASFLPNIAQSRASDGDKCEIIFVLDRSGSMRGSRIQKSKEALLLFLKSLPKKCRFQIVSFGSRFSSLFPQPVDYTEENVKQALDHQSQLEANMGGTELYPALKSIYDTPITGVGWYRQIIVLTDGEIFNQDDVIGLVRKNQVNARVFAIGLGNEVSTSLIWGIARAGRGTASFIRDSDNLRTGALSVLKATLQPMLKDVSLKWDVKVDGKAVEILTVPSQLPPLFSGHFLTAFGLTAASVKSNSGSPEVEGTLTLSYKLNEEVHTQTSKVESLGVEYENLGLHRLAAKAQLLELVDMYSSLEGRGEEGKKEAEEVRQQIVDISVNANVIARFTTFVGVDPDKIDSAPGK</sequence>
<dbReference type="InterPro" id="IPR002035">
    <property type="entry name" value="VWF_A"/>
</dbReference>
<protein>
    <submittedName>
        <fullName evidence="5">VWFA domain-containing protein</fullName>
    </submittedName>
</protein>
<dbReference type="Proteomes" id="UP000278807">
    <property type="component" value="Unassembled WGS sequence"/>
</dbReference>